<dbReference type="InterPro" id="IPR046792">
    <property type="entry name" value="Peptidase_C54_cat"/>
</dbReference>
<evidence type="ECO:0000313" key="16">
    <source>
        <dbReference type="Proteomes" id="UP000694892"/>
    </source>
</evidence>
<evidence type="ECO:0000256" key="7">
    <source>
        <dbReference type="ARBA" id="ARBA00022807"/>
    </source>
</evidence>
<evidence type="ECO:0000256" key="10">
    <source>
        <dbReference type="ARBA" id="ARBA00029289"/>
    </source>
</evidence>
<comment type="similarity">
    <text evidence="2 12">Belongs to the peptidase C54 family.</text>
</comment>
<comment type="catalytic activity">
    <reaction evidence="11">
        <text>[protein]-C-terminal L-amino acid-glycyl-phosphatidylethanolamide + H2O = [protein]-C-terminal L-amino acid-glycine + a 1,2-diacyl-sn-glycero-3-phosphoethanolamine</text>
        <dbReference type="Rhea" id="RHEA:67548"/>
        <dbReference type="Rhea" id="RHEA-COMP:17323"/>
        <dbReference type="Rhea" id="RHEA-COMP:17324"/>
        <dbReference type="ChEBI" id="CHEBI:15377"/>
        <dbReference type="ChEBI" id="CHEBI:64612"/>
        <dbReference type="ChEBI" id="CHEBI:172940"/>
        <dbReference type="ChEBI" id="CHEBI:172941"/>
    </reaction>
    <physiologicalReaction direction="left-to-right" evidence="11">
        <dbReference type="Rhea" id="RHEA:67549"/>
    </physiologicalReaction>
</comment>
<feature type="compositionally biased region" description="Low complexity" evidence="13">
    <location>
        <begin position="171"/>
        <end position="182"/>
    </location>
</feature>
<dbReference type="GO" id="GO:0000423">
    <property type="term" value="P:mitophagy"/>
    <property type="evidence" value="ECO:0007669"/>
    <property type="project" value="TreeGrafter"/>
</dbReference>
<feature type="region of interest" description="Disordered" evidence="13">
    <location>
        <begin position="1"/>
        <end position="48"/>
    </location>
</feature>
<dbReference type="GO" id="GO:0016485">
    <property type="term" value="P:protein processing"/>
    <property type="evidence" value="ECO:0007669"/>
    <property type="project" value="TreeGrafter"/>
</dbReference>
<evidence type="ECO:0000256" key="11">
    <source>
        <dbReference type="ARBA" id="ARBA00029362"/>
    </source>
</evidence>
<dbReference type="EMBL" id="CM004470">
    <property type="protein sequence ID" value="OCT90407.1"/>
    <property type="molecule type" value="Genomic_DNA"/>
</dbReference>
<reference evidence="16" key="1">
    <citation type="journal article" date="2016" name="Nature">
        <title>Genome evolution in the allotetraploid frog Xenopus laevis.</title>
        <authorList>
            <person name="Session A.M."/>
            <person name="Uno Y."/>
            <person name="Kwon T."/>
            <person name="Chapman J.A."/>
            <person name="Toyoda A."/>
            <person name="Takahashi S."/>
            <person name="Fukui A."/>
            <person name="Hikosaka A."/>
            <person name="Suzuki A."/>
            <person name="Kondo M."/>
            <person name="van Heeringen S.J."/>
            <person name="Quigley I."/>
            <person name="Heinz S."/>
            <person name="Ogino H."/>
            <person name="Ochi H."/>
            <person name="Hellsten U."/>
            <person name="Lyons J.B."/>
            <person name="Simakov O."/>
            <person name="Putnam N."/>
            <person name="Stites J."/>
            <person name="Kuroki Y."/>
            <person name="Tanaka T."/>
            <person name="Michiue T."/>
            <person name="Watanabe M."/>
            <person name="Bogdanovic O."/>
            <person name="Lister R."/>
            <person name="Georgiou G."/>
            <person name="Paranjpe S.S."/>
            <person name="van Kruijsbergen I."/>
            <person name="Shu S."/>
            <person name="Carlson J."/>
            <person name="Kinoshita T."/>
            <person name="Ohta Y."/>
            <person name="Mawaribuchi S."/>
            <person name="Jenkins J."/>
            <person name="Grimwood J."/>
            <person name="Schmutz J."/>
            <person name="Mitros T."/>
            <person name="Mozaffari S.V."/>
            <person name="Suzuki Y."/>
            <person name="Haramoto Y."/>
            <person name="Yamamoto T.S."/>
            <person name="Takagi C."/>
            <person name="Heald R."/>
            <person name="Miller K."/>
            <person name="Haudenschild C."/>
            <person name="Kitzman J."/>
            <person name="Nakayama T."/>
            <person name="Izutsu Y."/>
            <person name="Robert J."/>
            <person name="Fortriede J."/>
            <person name="Burns K."/>
            <person name="Lotay V."/>
            <person name="Karimi K."/>
            <person name="Yasuoka Y."/>
            <person name="Dichmann D.S."/>
            <person name="Flajnik M.F."/>
            <person name="Houston D.W."/>
            <person name="Shendure J."/>
            <person name="DuPasquier L."/>
            <person name="Vize P.D."/>
            <person name="Zorn A.M."/>
            <person name="Ito M."/>
            <person name="Marcotte E.M."/>
            <person name="Wallingford J.B."/>
            <person name="Ito Y."/>
            <person name="Asashima M."/>
            <person name="Ueno N."/>
            <person name="Matsuda Y."/>
            <person name="Veenstra G.J."/>
            <person name="Fujiyama A."/>
            <person name="Harland R.M."/>
            <person name="Taira M."/>
            <person name="Rokhsar D.S."/>
        </authorList>
    </citation>
    <scope>NUCLEOTIDE SEQUENCE [LARGE SCALE GENOMIC DNA]</scope>
    <source>
        <strain evidence="16">J</strain>
    </source>
</reference>
<feature type="compositionally biased region" description="Polar residues" evidence="13">
    <location>
        <begin position="1"/>
        <end position="29"/>
    </location>
</feature>
<feature type="region of interest" description="Disordered" evidence="13">
    <location>
        <begin position="170"/>
        <end position="191"/>
    </location>
</feature>
<dbReference type="Proteomes" id="UP000694892">
    <property type="component" value="Chromosome 3L"/>
</dbReference>
<name>A0A974HU01_XENLA</name>
<comment type="subcellular location">
    <subcellularLocation>
        <location evidence="1 12">Cytoplasm</location>
    </subcellularLocation>
</comment>
<keyword evidence="4 12" id="KW-0963">Cytoplasm</keyword>
<organism evidence="15 16">
    <name type="scientific">Xenopus laevis</name>
    <name type="common">African clawed frog</name>
    <dbReference type="NCBI Taxonomy" id="8355"/>
    <lineage>
        <taxon>Eukaryota</taxon>
        <taxon>Metazoa</taxon>
        <taxon>Chordata</taxon>
        <taxon>Craniata</taxon>
        <taxon>Vertebrata</taxon>
        <taxon>Euteleostomi</taxon>
        <taxon>Amphibia</taxon>
        <taxon>Batrachia</taxon>
        <taxon>Anura</taxon>
        <taxon>Pipoidea</taxon>
        <taxon>Pipidae</taxon>
        <taxon>Xenopodinae</taxon>
        <taxon>Xenopus</taxon>
        <taxon>Xenopus</taxon>
    </lineage>
</organism>
<dbReference type="GO" id="GO:0015031">
    <property type="term" value="P:protein transport"/>
    <property type="evidence" value="ECO:0007669"/>
    <property type="project" value="UniProtKB-KW"/>
</dbReference>
<dbReference type="GO" id="GO:0035973">
    <property type="term" value="P:aggrephagy"/>
    <property type="evidence" value="ECO:0007669"/>
    <property type="project" value="TreeGrafter"/>
</dbReference>
<evidence type="ECO:0000256" key="13">
    <source>
        <dbReference type="SAM" id="MobiDB-lite"/>
    </source>
</evidence>
<accession>A0A974HU01</accession>
<evidence type="ECO:0000256" key="9">
    <source>
        <dbReference type="ARBA" id="ARBA00023006"/>
    </source>
</evidence>
<keyword evidence="5 12" id="KW-0645">Protease</keyword>
<evidence type="ECO:0000313" key="15">
    <source>
        <dbReference type="EMBL" id="OCT90407.1"/>
    </source>
</evidence>
<evidence type="ECO:0000256" key="8">
    <source>
        <dbReference type="ARBA" id="ARBA00022927"/>
    </source>
</evidence>
<evidence type="ECO:0000256" key="5">
    <source>
        <dbReference type="ARBA" id="ARBA00022670"/>
    </source>
</evidence>
<dbReference type="PANTHER" id="PTHR22624:SF36">
    <property type="entry name" value="CYSTEINE PROTEASE ATG4D"/>
    <property type="match status" value="1"/>
</dbReference>
<evidence type="ECO:0000259" key="14">
    <source>
        <dbReference type="Pfam" id="PF03416"/>
    </source>
</evidence>
<dbReference type="GO" id="GO:0000045">
    <property type="term" value="P:autophagosome assembly"/>
    <property type="evidence" value="ECO:0007669"/>
    <property type="project" value="TreeGrafter"/>
</dbReference>
<dbReference type="PANTHER" id="PTHR22624">
    <property type="entry name" value="CYSTEINE PROTEASE ATG4"/>
    <property type="match status" value="1"/>
</dbReference>
<keyword evidence="6 12" id="KW-0378">Hydrolase</keyword>
<dbReference type="OMA" id="MPRDWAW"/>
<dbReference type="InterPro" id="IPR038765">
    <property type="entry name" value="Papain-like_cys_pep_sf"/>
</dbReference>
<dbReference type="GO" id="GO:0034727">
    <property type="term" value="P:piecemeal microautophagy of the nucleus"/>
    <property type="evidence" value="ECO:0007669"/>
    <property type="project" value="TreeGrafter"/>
</dbReference>
<sequence>MNSVSPLATQYGSPKGSQQMENRSTQSGGHEQRKMGHQDATPDGEADEVDKLKSKLLSAWNNVKYGWSVKMKTTFSRSAPVYLLGERYFFRLDDEIERFQKDFVSRVWLTYRRDFPALEGTALTTDCGWGCMIRSGQMLLAQGLLLHLLSREWTWSEALYRHFVEMEPIRSSSPPSMPLSSLATGHSAGDYQPRTQCSGAPHGDQVHRNIMRWFSDHPGSPFGLHQLVTLGSIFGKKAGDWYGPSIVAHIIKKAIETSSEVPELSVYVSQDCTVYKADIEQLFAGDVPHAETSRGAGKAVIILVPVRLGGETFNPVYKHCLKEFLRMPSCLGIIGGKPKHSLYFIGYQDSYLLYLDPHYCQPYIDTSKNDFPLESFHCNSPRKISITRMDPSCTFAFYAKNSEDFGKLCDHLMKVLHSPRAEEKYPIFSISEGQAQEYAEGPQSSSHPPVCRKKGPLVKRPSSDEFEFL</sequence>
<protein>
    <recommendedName>
        <fullName evidence="12">Cysteine protease</fullName>
        <ecNumber evidence="12">3.4.22.-</ecNumber>
    </recommendedName>
</protein>
<keyword evidence="9 12" id="KW-0072">Autophagy</keyword>
<dbReference type="SUPFAM" id="SSF54001">
    <property type="entry name" value="Cysteine proteinases"/>
    <property type="match status" value="1"/>
</dbReference>
<keyword evidence="7" id="KW-0788">Thiol protease</keyword>
<dbReference type="GO" id="GO:0019786">
    <property type="term" value="F:protein-phosphatidylethanolamide deconjugating activity"/>
    <property type="evidence" value="ECO:0007669"/>
    <property type="project" value="InterPro"/>
</dbReference>
<feature type="domain" description="Peptidase C54 catalytic" evidence="14">
    <location>
        <begin position="97"/>
        <end position="410"/>
    </location>
</feature>
<dbReference type="EC" id="3.4.22.-" evidence="12"/>
<evidence type="ECO:0000256" key="3">
    <source>
        <dbReference type="ARBA" id="ARBA00022448"/>
    </source>
</evidence>
<evidence type="ECO:0000256" key="1">
    <source>
        <dbReference type="ARBA" id="ARBA00004496"/>
    </source>
</evidence>
<gene>
    <name evidence="15" type="ORF">XELAEV_18019019mg</name>
</gene>
<keyword evidence="3" id="KW-0813">Transport</keyword>
<keyword evidence="8 12" id="KW-0653">Protein transport</keyword>
<feature type="region of interest" description="Disordered" evidence="13">
    <location>
        <begin position="436"/>
        <end position="469"/>
    </location>
</feature>
<dbReference type="Pfam" id="PF03416">
    <property type="entry name" value="Peptidase_C54"/>
    <property type="match status" value="1"/>
</dbReference>
<evidence type="ECO:0000256" key="6">
    <source>
        <dbReference type="ARBA" id="ARBA00022801"/>
    </source>
</evidence>
<proteinExistence type="inferred from homology"/>
<evidence type="ECO:0000256" key="4">
    <source>
        <dbReference type="ARBA" id="ARBA00022490"/>
    </source>
</evidence>
<comment type="function">
    <text evidence="12">Cysteine protease that plays a key role in autophagy by mediating both proteolytic activation and delipidation of ATG8 family proteins.</text>
</comment>
<evidence type="ECO:0000256" key="12">
    <source>
        <dbReference type="RuleBase" id="RU363115"/>
    </source>
</evidence>
<dbReference type="GO" id="GO:0004197">
    <property type="term" value="F:cysteine-type endopeptidase activity"/>
    <property type="evidence" value="ECO:0007669"/>
    <property type="project" value="TreeGrafter"/>
</dbReference>
<dbReference type="GO" id="GO:0005737">
    <property type="term" value="C:cytoplasm"/>
    <property type="evidence" value="ECO:0007669"/>
    <property type="project" value="UniProtKB-SubCell"/>
</dbReference>
<dbReference type="AlphaFoldDB" id="A0A974HU01"/>
<evidence type="ECO:0000256" key="2">
    <source>
        <dbReference type="ARBA" id="ARBA00010958"/>
    </source>
</evidence>
<dbReference type="InterPro" id="IPR005078">
    <property type="entry name" value="Peptidase_C54"/>
</dbReference>
<comment type="catalytic activity">
    <reaction evidence="10">
        <text>[protein]-C-terminal L-amino acid-glycyl-phosphatidylserine + H2O = [protein]-C-terminal L-amino acid-glycine + a 1,2-diacyl-sn-glycero-3-phospho-L-serine</text>
        <dbReference type="Rhea" id="RHEA:67576"/>
        <dbReference type="Rhea" id="RHEA-COMP:17324"/>
        <dbReference type="Rhea" id="RHEA-COMP:17326"/>
        <dbReference type="ChEBI" id="CHEBI:15377"/>
        <dbReference type="ChEBI" id="CHEBI:57262"/>
        <dbReference type="ChEBI" id="CHEBI:172940"/>
        <dbReference type="ChEBI" id="CHEBI:172942"/>
    </reaction>
    <physiologicalReaction direction="left-to-right" evidence="10">
        <dbReference type="Rhea" id="RHEA:67577"/>
    </physiologicalReaction>
</comment>